<dbReference type="EMBL" id="BLAF01000055">
    <property type="protein sequence ID" value="GES24668.1"/>
    <property type="molecule type" value="Genomic_DNA"/>
</dbReference>
<protein>
    <submittedName>
        <fullName evidence="1">Uncharacterized protein</fullName>
    </submittedName>
</protein>
<accession>A0A5M3Y1S4</accession>
<comment type="caution">
    <text evidence="1">The sequence shown here is derived from an EMBL/GenBank/DDBJ whole genome shotgun (WGS) entry which is preliminary data.</text>
</comment>
<gene>
    <name evidence="1" type="ORF">Aple_075670</name>
</gene>
<proteinExistence type="predicted"/>
<evidence type="ECO:0000313" key="2">
    <source>
        <dbReference type="Proteomes" id="UP000377595"/>
    </source>
</evidence>
<dbReference type="AlphaFoldDB" id="A0A5M3Y1S4"/>
<sequence length="69" mass="7692">MWDSAESVSSAYVQVGNSLWIGDRNWDRAQRSRLSEGLIVNGAPIVALPHFGDLVRRRSAFVIMSDVCQ</sequence>
<name>A0A5M3Y1S4_9ACTN</name>
<reference evidence="1 2" key="1">
    <citation type="submission" date="2019-10" db="EMBL/GenBank/DDBJ databases">
        <title>Whole genome shotgun sequence of Acrocarpospora pleiomorpha NBRC 16267.</title>
        <authorList>
            <person name="Ichikawa N."/>
            <person name="Kimura A."/>
            <person name="Kitahashi Y."/>
            <person name="Komaki H."/>
            <person name="Oguchi A."/>
        </authorList>
    </citation>
    <scope>NUCLEOTIDE SEQUENCE [LARGE SCALE GENOMIC DNA]</scope>
    <source>
        <strain evidence="1 2">NBRC 16267</strain>
    </source>
</reference>
<keyword evidence="2" id="KW-1185">Reference proteome</keyword>
<dbReference type="Proteomes" id="UP000377595">
    <property type="component" value="Unassembled WGS sequence"/>
</dbReference>
<evidence type="ECO:0000313" key="1">
    <source>
        <dbReference type="EMBL" id="GES24668.1"/>
    </source>
</evidence>
<organism evidence="1 2">
    <name type="scientific">Acrocarpospora pleiomorpha</name>
    <dbReference type="NCBI Taxonomy" id="90975"/>
    <lineage>
        <taxon>Bacteria</taxon>
        <taxon>Bacillati</taxon>
        <taxon>Actinomycetota</taxon>
        <taxon>Actinomycetes</taxon>
        <taxon>Streptosporangiales</taxon>
        <taxon>Streptosporangiaceae</taxon>
        <taxon>Acrocarpospora</taxon>
    </lineage>
</organism>